<dbReference type="SUPFAM" id="SSF55469">
    <property type="entry name" value="FMN-dependent nitroreductase-like"/>
    <property type="match status" value="1"/>
</dbReference>
<proteinExistence type="predicted"/>
<protein>
    <submittedName>
        <fullName evidence="1">Uncharacterized protein</fullName>
    </submittedName>
</protein>
<evidence type="ECO:0000313" key="3">
    <source>
        <dbReference type="Proteomes" id="UP000247152"/>
    </source>
</evidence>
<accession>A0A317U0Q8</accession>
<dbReference type="GO" id="GO:0016491">
    <property type="term" value="F:oxidoreductase activity"/>
    <property type="evidence" value="ECO:0007669"/>
    <property type="project" value="InterPro"/>
</dbReference>
<reference evidence="2 4" key="2">
    <citation type="submission" date="2018-12" db="EMBL/GenBank/DDBJ databases">
        <title>Legionella sp,whole genome shotgun sequence.</title>
        <authorList>
            <person name="Wu H."/>
        </authorList>
    </citation>
    <scope>NUCLEOTIDE SEQUENCE [LARGE SCALE GENOMIC DNA]</scope>
    <source>
        <strain evidence="2">Km489</strain>
        <strain evidence="4">km489</strain>
    </source>
</reference>
<dbReference type="EMBL" id="QHJG01000038">
    <property type="protein sequence ID" value="PWY54316.1"/>
    <property type="molecule type" value="Genomic_DNA"/>
</dbReference>
<dbReference type="Gene3D" id="3.40.109.10">
    <property type="entry name" value="NADH Oxidase"/>
    <property type="match status" value="1"/>
</dbReference>
<name>A0A317U0Q8_9GAMM</name>
<keyword evidence="4" id="KW-1185">Reference proteome</keyword>
<dbReference type="EMBL" id="RZGX01000006">
    <property type="protein sequence ID" value="RUR24168.1"/>
    <property type="molecule type" value="Genomic_DNA"/>
</dbReference>
<evidence type="ECO:0000313" key="2">
    <source>
        <dbReference type="EMBL" id="RUR24168.1"/>
    </source>
</evidence>
<evidence type="ECO:0000313" key="4">
    <source>
        <dbReference type="Proteomes" id="UP000287374"/>
    </source>
</evidence>
<dbReference type="Proteomes" id="UP000287374">
    <property type="component" value="Unassembled WGS sequence"/>
</dbReference>
<gene>
    <name evidence="1" type="ORF">DGG96_17795</name>
    <name evidence="2" type="ORF">ELY20_05610</name>
</gene>
<evidence type="ECO:0000313" key="1">
    <source>
        <dbReference type="EMBL" id="PWY54316.1"/>
    </source>
</evidence>
<dbReference type="AlphaFoldDB" id="A0A317U0Q8"/>
<dbReference type="Proteomes" id="UP000247152">
    <property type="component" value="Unassembled WGS sequence"/>
</dbReference>
<organism evidence="1 3">
    <name type="scientific">Legionella qingyii</name>
    <dbReference type="NCBI Taxonomy" id="2184757"/>
    <lineage>
        <taxon>Bacteria</taxon>
        <taxon>Pseudomonadati</taxon>
        <taxon>Pseudomonadota</taxon>
        <taxon>Gammaproteobacteria</taxon>
        <taxon>Legionellales</taxon>
        <taxon>Legionellaceae</taxon>
        <taxon>Legionella</taxon>
    </lineage>
</organism>
<sequence length="42" mass="4869">MLALARWAPSGDNSQYWRFALVNSSQIRVVMTIKTPTNCYDY</sequence>
<dbReference type="OrthoDB" id="272552at2"/>
<reference evidence="1 3" key="1">
    <citation type="submission" date="2018-05" db="EMBL/GenBank/DDBJ databases">
        <title>Legionella qingyii sp.nov., whole genome shotgun sequence.</title>
        <authorList>
            <person name="Wu H."/>
            <person name="Zhu Q."/>
            <person name="Hu C."/>
        </authorList>
    </citation>
    <scope>NUCLEOTIDE SEQUENCE [LARGE SCALE GENOMIC DNA]</scope>
    <source>
        <strain evidence="1 3">HEB18</strain>
    </source>
</reference>
<comment type="caution">
    <text evidence="1">The sequence shown here is derived from an EMBL/GenBank/DDBJ whole genome shotgun (WGS) entry which is preliminary data.</text>
</comment>
<dbReference type="InterPro" id="IPR000415">
    <property type="entry name" value="Nitroreductase-like"/>
</dbReference>